<evidence type="ECO:0000256" key="1">
    <source>
        <dbReference type="SAM" id="Coils"/>
    </source>
</evidence>
<organism evidence="4 5">
    <name type="scientific">Diversispora epigaea</name>
    <dbReference type="NCBI Taxonomy" id="1348612"/>
    <lineage>
        <taxon>Eukaryota</taxon>
        <taxon>Fungi</taxon>
        <taxon>Fungi incertae sedis</taxon>
        <taxon>Mucoromycota</taxon>
        <taxon>Glomeromycotina</taxon>
        <taxon>Glomeromycetes</taxon>
        <taxon>Diversisporales</taxon>
        <taxon>Diversisporaceae</taxon>
        <taxon>Diversispora</taxon>
    </lineage>
</organism>
<feature type="region of interest" description="Disordered" evidence="2">
    <location>
        <begin position="1"/>
        <end position="27"/>
    </location>
</feature>
<protein>
    <submittedName>
        <fullName evidence="4">Uncharacterized protein</fullName>
    </submittedName>
</protein>
<evidence type="ECO:0000313" key="5">
    <source>
        <dbReference type="Proteomes" id="UP000266861"/>
    </source>
</evidence>
<dbReference type="EMBL" id="PQFF01000641">
    <property type="protein sequence ID" value="RHZ43641.1"/>
    <property type="molecule type" value="Genomic_DNA"/>
</dbReference>
<proteinExistence type="predicted"/>
<evidence type="ECO:0000256" key="2">
    <source>
        <dbReference type="SAM" id="MobiDB-lite"/>
    </source>
</evidence>
<reference evidence="4 5" key="1">
    <citation type="submission" date="2018-08" db="EMBL/GenBank/DDBJ databases">
        <title>Genome and evolution of the arbuscular mycorrhizal fungus Diversispora epigaea (formerly Glomus versiforme) and its bacterial endosymbionts.</title>
        <authorList>
            <person name="Sun X."/>
            <person name="Fei Z."/>
            <person name="Harrison M."/>
        </authorList>
    </citation>
    <scope>NUCLEOTIDE SEQUENCE [LARGE SCALE GENOMIC DNA]</scope>
    <source>
        <strain evidence="4 5">IT104</strain>
    </source>
</reference>
<evidence type="ECO:0000256" key="3">
    <source>
        <dbReference type="SAM" id="Phobius"/>
    </source>
</evidence>
<feature type="coiled-coil region" evidence="1">
    <location>
        <begin position="63"/>
        <end position="146"/>
    </location>
</feature>
<keyword evidence="5" id="KW-1185">Reference proteome</keyword>
<dbReference type="OrthoDB" id="2435627at2759"/>
<feature type="transmembrane region" description="Helical" evidence="3">
    <location>
        <begin position="356"/>
        <end position="374"/>
    </location>
</feature>
<dbReference type="AlphaFoldDB" id="A0A397FY15"/>
<keyword evidence="3" id="KW-0812">Transmembrane</keyword>
<name>A0A397FY15_9GLOM</name>
<sequence>MSQIHTLSDIGEGKKLGDMPTNRYPSSRTELENQLVCANQDREIAIECGNRLANKCSILDKDNKLIQKDLNQSNKDKEKLSKQVYQLIDEIKRLRSELNILTSQITQSQISRDEYKARYDIQLKEIKSLQAMIKILEGKIASAQKDAFSIQENLSKTESENLSLKSKMVEFKQIEVELEQERGKLVSAQEDLSKKESEILSFKSKITEVEQELVSTVSELENLKSEDISVELTRPKPMIGGNDEKNIAKSDSQSEDVFASNNGVSAKAHISIISESSNSLRPYLARRKNIEDIEKIDDDDRVIPIPKVSDSCNEVTNATETSKDIMLDTYINSDPQISVGGIEAIPIVTSSLVSPLSAYMLLILIIAVIWFVVFRREWGIGRLKEPLFRRTEGTTLKGYKKK</sequence>
<keyword evidence="3" id="KW-0472">Membrane</keyword>
<feature type="coiled-coil region" evidence="1">
    <location>
        <begin position="171"/>
        <end position="226"/>
    </location>
</feature>
<accession>A0A397FY15</accession>
<evidence type="ECO:0000313" key="4">
    <source>
        <dbReference type="EMBL" id="RHZ43641.1"/>
    </source>
</evidence>
<comment type="caution">
    <text evidence="4">The sequence shown here is derived from an EMBL/GenBank/DDBJ whole genome shotgun (WGS) entry which is preliminary data.</text>
</comment>
<keyword evidence="1" id="KW-0175">Coiled coil</keyword>
<dbReference type="STRING" id="1348612.A0A397FY15"/>
<gene>
    <name evidence="4" type="ORF">Glove_938g6</name>
</gene>
<keyword evidence="3" id="KW-1133">Transmembrane helix</keyword>
<dbReference type="Proteomes" id="UP000266861">
    <property type="component" value="Unassembled WGS sequence"/>
</dbReference>